<gene>
    <name evidence="14" type="ORF">H4219_000940</name>
</gene>
<dbReference type="Gene3D" id="3.40.1110.10">
    <property type="entry name" value="Calcium-transporting ATPase, cytoplasmic domain N"/>
    <property type="match status" value="1"/>
</dbReference>
<evidence type="ECO:0000256" key="5">
    <source>
        <dbReference type="ARBA" id="ARBA00022741"/>
    </source>
</evidence>
<dbReference type="SFLD" id="SFLDG00002">
    <property type="entry name" value="C1.7:_P-type_atpase_like"/>
    <property type="match status" value="1"/>
</dbReference>
<feature type="chain" id="PRO_5040839040" description="P-type ATPase A domain-containing protein" evidence="12">
    <location>
        <begin position="21"/>
        <end position="1455"/>
    </location>
</feature>
<dbReference type="InterPro" id="IPR006544">
    <property type="entry name" value="P-type_TPase_V"/>
</dbReference>
<dbReference type="SUPFAM" id="SSF81660">
    <property type="entry name" value="Metal cation-transporting ATPase, ATP-binding domain N"/>
    <property type="match status" value="1"/>
</dbReference>
<proteinExistence type="inferred from homology"/>
<feature type="transmembrane region" description="Helical" evidence="11">
    <location>
        <begin position="182"/>
        <end position="203"/>
    </location>
</feature>
<dbReference type="InterPro" id="IPR059000">
    <property type="entry name" value="ATPase_P-type_domA"/>
</dbReference>
<evidence type="ECO:0000259" key="13">
    <source>
        <dbReference type="Pfam" id="PF00122"/>
    </source>
</evidence>
<dbReference type="NCBIfam" id="TIGR01657">
    <property type="entry name" value="P-ATPase-V"/>
    <property type="match status" value="1"/>
</dbReference>
<dbReference type="InterPro" id="IPR036412">
    <property type="entry name" value="HAD-like_sf"/>
</dbReference>
<dbReference type="SUPFAM" id="SSF81665">
    <property type="entry name" value="Calcium ATPase, transmembrane domain M"/>
    <property type="match status" value="1"/>
</dbReference>
<reference evidence="14" key="1">
    <citation type="submission" date="2022-07" db="EMBL/GenBank/DDBJ databases">
        <title>Phylogenomic reconstructions and comparative analyses of Kickxellomycotina fungi.</title>
        <authorList>
            <person name="Reynolds N.K."/>
            <person name="Stajich J.E."/>
            <person name="Barry K."/>
            <person name="Grigoriev I.V."/>
            <person name="Crous P."/>
            <person name="Smith M.E."/>
        </authorList>
    </citation>
    <scope>NUCLEOTIDE SEQUENCE</scope>
    <source>
        <strain evidence="14">NBRC 100468</strain>
    </source>
</reference>
<dbReference type="SUPFAM" id="SSF81653">
    <property type="entry name" value="Calcium ATPase, transduction domain A"/>
    <property type="match status" value="1"/>
</dbReference>
<dbReference type="Pfam" id="PF00122">
    <property type="entry name" value="E1-E2_ATPase"/>
    <property type="match status" value="1"/>
</dbReference>
<dbReference type="Gene3D" id="2.70.150.10">
    <property type="entry name" value="Calcium-transporting ATPase, cytoplasmic transduction domain A"/>
    <property type="match status" value="1"/>
</dbReference>
<comment type="caution">
    <text evidence="14">The sequence shown here is derived from an EMBL/GenBank/DDBJ whole genome shotgun (WGS) entry which is preliminary data.</text>
</comment>
<evidence type="ECO:0000256" key="10">
    <source>
        <dbReference type="ARBA" id="ARBA00023136"/>
    </source>
</evidence>
<dbReference type="GO" id="GO:0046872">
    <property type="term" value="F:metal ion binding"/>
    <property type="evidence" value="ECO:0007669"/>
    <property type="project" value="UniProtKB-KW"/>
</dbReference>
<feature type="transmembrane region" description="Helical" evidence="11">
    <location>
        <begin position="251"/>
        <end position="275"/>
    </location>
</feature>
<feature type="domain" description="P-type ATPase A" evidence="13">
    <location>
        <begin position="519"/>
        <end position="611"/>
    </location>
</feature>
<evidence type="ECO:0000256" key="1">
    <source>
        <dbReference type="ARBA" id="ARBA00004141"/>
    </source>
</evidence>
<dbReference type="GO" id="GO:0140358">
    <property type="term" value="F:P-type transmembrane transporter activity"/>
    <property type="evidence" value="ECO:0007669"/>
    <property type="project" value="InterPro"/>
</dbReference>
<dbReference type="InterPro" id="IPR023299">
    <property type="entry name" value="ATPase_P-typ_cyto_dom_N"/>
</dbReference>
<protein>
    <recommendedName>
        <fullName evidence="13">P-type ATPase A domain-containing protein</fullName>
    </recommendedName>
</protein>
<dbReference type="OrthoDB" id="48943at2759"/>
<dbReference type="PANTHER" id="PTHR45630">
    <property type="entry name" value="CATION-TRANSPORTING ATPASE-RELATED"/>
    <property type="match status" value="1"/>
</dbReference>
<dbReference type="InterPro" id="IPR044492">
    <property type="entry name" value="P_typ_ATPase_HD_dom"/>
</dbReference>
<dbReference type="InterPro" id="IPR023298">
    <property type="entry name" value="ATPase_P-typ_TM_dom_sf"/>
</dbReference>
<feature type="transmembrane region" description="Helical" evidence="11">
    <location>
        <begin position="463"/>
        <end position="481"/>
    </location>
</feature>
<dbReference type="GO" id="GO:0019829">
    <property type="term" value="F:ATPase-coupled monoatomic cation transmembrane transporter activity"/>
    <property type="evidence" value="ECO:0007669"/>
    <property type="project" value="TreeGrafter"/>
</dbReference>
<keyword evidence="9 11" id="KW-1133">Transmembrane helix</keyword>
<evidence type="ECO:0000256" key="6">
    <source>
        <dbReference type="ARBA" id="ARBA00022840"/>
    </source>
</evidence>
<sequence>MRTVYFGLILLLCLTNNTSAYPAFNTPNSVDVHGNKCPLLSRGGLKCPTLCARTFDDCPSVISAPSCGNGQQLCSDGTCQDSCEGIENPCLCGFSADQVAQEYVACPTYDGRVTAPDFDPGLKQQQVELACGKKFDILPSNATIDTQFSVVPEWNDQATDDKLMWLQCPTPQNQTFTFHEPMFLAFYCILGGALLLITLWHFYKKLRESGVAIHRQFCEAVVSDAQNEKSSASSNGSEQDPLLFRGFKMDYFGFFLFYLVLLITAGWIVLLAVIVSDYYGVVDGTAFGVFLSSPTSSAIFIFVWHLAAIWLGVVTACQHRLRNYFRIECKLADANVIQVEERRADVIMMESNSKLLSRIRYYEGILKRFIRFDIVTTTTKIYTSKGETEKPYRYIEYHCTRYVQGEDDVYSPYAYYLGNTRAELLSVATGLSSKEAQARQSRIGENFVRVSVPSFPKALFEEFAAFFYLYQMMCLWVWFYFNYYPMGLVQMCVIIISALVKVIVRLKSEYKVKSLAEQQSSCLVKRDGEWSELDSRELVPGDLVGLSGHSQIVCDGVIVRGEVVVDESSLTGEAMPVRKFALKPDSVAYDKLSSGKPFTLFDGTTVLQTLGNEQKEAKSSAASSTSTDLKATLVGEKHNAFDGEPDTLMLVTATRTSTDKGKLIQRILYPTTYSFIFDEHLRAVILILLGWGGVAFALTIWLMGHDTTSWFYGLFIISQIMSPLLPAALVVGQSIAAERLRRIKIFCVDLPRIMVTGKVRVFCFDKTGTLTKEGLEFSSVQKIEQSTPGNATFLDAVNDMGKIDDLTQAAFASCHAVTSIKDQFIGNPVDVEQFRATDWEIVKSSEYDATNTYLDTLMSPYLVKQPGDEKATRKVVHVVKRNEFIHARQSMSVAILDPRTQHVHVFVKGSFERIKRISNQDSIPATYDKVTANWAKEGCYVLALAHKDLGPVENLKELDAMDRDAFESGCSLMSLIMFRNQLKPDTKDAITELKQGDTRTVMITGDNALNGIYIARQCGMVTSEARILLGDIEKDHLVWRDSNTEEVVENIDELLLSDKEEHEFAEKSMGDVVSKRTASLELAVTAAAFDYLVVTDKIRDYLFNIRIFARMTPNGKVEAVQLHMERAITAMCGDGGNDCGALRAAHVGLALSESEASIVSPFSSSDRSIFSCVRLLKHGRTALATSFSAYKFLIMYGESMAWLELFQFYFSVIVPQAVWIFIDSFIAVGLMFALTQSKPAKTLAACRPTAKLLGAHTLASLWGQILINFVFLVGLMGLLFRQSWYRCNEFDSRDIDTSLWWLLGDNYEAEVISISQLFQFINAAGVFNFGYRFRTSWWRNYVLVVLYLGFMAAVSVLVLADPNRFGCLFRINCGDPDVLVKMGYPRPSWHISEYNSPIGSNVLPHHFRWTLWGYCLANIFTVYIYEYFVVLGPIGQWVKRRWQRVKGDNKIALKL</sequence>
<evidence type="ECO:0000256" key="2">
    <source>
        <dbReference type="ARBA" id="ARBA00006000"/>
    </source>
</evidence>
<keyword evidence="6" id="KW-0067">ATP-binding</keyword>
<evidence type="ECO:0000256" key="3">
    <source>
        <dbReference type="ARBA" id="ARBA00022692"/>
    </source>
</evidence>
<feature type="transmembrane region" description="Helical" evidence="11">
    <location>
        <begin position="295"/>
        <end position="317"/>
    </location>
</feature>
<evidence type="ECO:0000256" key="7">
    <source>
        <dbReference type="ARBA" id="ARBA00022842"/>
    </source>
</evidence>
<organism evidence="14 15">
    <name type="scientific">Mycoemilia scoparia</name>
    <dbReference type="NCBI Taxonomy" id="417184"/>
    <lineage>
        <taxon>Eukaryota</taxon>
        <taxon>Fungi</taxon>
        <taxon>Fungi incertae sedis</taxon>
        <taxon>Zoopagomycota</taxon>
        <taxon>Kickxellomycotina</taxon>
        <taxon>Kickxellomycetes</taxon>
        <taxon>Kickxellales</taxon>
        <taxon>Kickxellaceae</taxon>
        <taxon>Mycoemilia</taxon>
    </lineage>
</organism>
<keyword evidence="7" id="KW-0460">Magnesium</keyword>
<dbReference type="InterPro" id="IPR008250">
    <property type="entry name" value="ATPase_P-typ_transduc_dom_A_sf"/>
</dbReference>
<keyword evidence="5" id="KW-0547">Nucleotide-binding</keyword>
<evidence type="ECO:0000313" key="14">
    <source>
        <dbReference type="EMBL" id="KAJ1921082.1"/>
    </source>
</evidence>
<dbReference type="EMBL" id="JANBPU010000007">
    <property type="protein sequence ID" value="KAJ1921082.1"/>
    <property type="molecule type" value="Genomic_DNA"/>
</dbReference>
<comment type="similarity">
    <text evidence="2">Belongs to the cation transport ATPase (P-type) (TC 3.A.3) family. Type V subfamily.</text>
</comment>
<dbReference type="GO" id="GO:0016887">
    <property type="term" value="F:ATP hydrolysis activity"/>
    <property type="evidence" value="ECO:0007669"/>
    <property type="project" value="InterPro"/>
</dbReference>
<feature type="transmembrane region" description="Helical" evidence="11">
    <location>
        <begin position="1208"/>
        <end position="1234"/>
    </location>
</feature>
<keyword evidence="15" id="KW-1185">Reference proteome</keyword>
<keyword evidence="12" id="KW-0732">Signal</keyword>
<dbReference type="GO" id="GO:0016020">
    <property type="term" value="C:membrane"/>
    <property type="evidence" value="ECO:0007669"/>
    <property type="project" value="UniProtKB-SubCell"/>
</dbReference>
<feature type="signal peptide" evidence="12">
    <location>
        <begin position="1"/>
        <end position="20"/>
    </location>
</feature>
<accession>A0A9W8A2H6</accession>
<evidence type="ECO:0000256" key="8">
    <source>
        <dbReference type="ARBA" id="ARBA00022967"/>
    </source>
</evidence>
<dbReference type="InterPro" id="IPR018303">
    <property type="entry name" value="ATPase_P-typ_P_site"/>
</dbReference>
<feature type="transmembrane region" description="Helical" evidence="11">
    <location>
        <begin position="1261"/>
        <end position="1280"/>
    </location>
</feature>
<keyword evidence="10 11" id="KW-0472">Membrane</keyword>
<feature type="transmembrane region" description="Helical" evidence="11">
    <location>
        <begin position="710"/>
        <end position="732"/>
    </location>
</feature>
<keyword evidence="4" id="KW-0479">Metal-binding</keyword>
<dbReference type="SFLD" id="SFLDF00027">
    <property type="entry name" value="p-type_atpase"/>
    <property type="match status" value="1"/>
</dbReference>
<comment type="subcellular location">
    <subcellularLocation>
        <location evidence="1">Membrane</location>
        <topology evidence="1">Multi-pass membrane protein</topology>
    </subcellularLocation>
</comment>
<dbReference type="SFLD" id="SFLDS00003">
    <property type="entry name" value="Haloacid_Dehalogenase"/>
    <property type="match status" value="1"/>
</dbReference>
<evidence type="ECO:0000256" key="4">
    <source>
        <dbReference type="ARBA" id="ARBA00022723"/>
    </source>
</evidence>
<feature type="transmembrane region" description="Helical" evidence="11">
    <location>
        <begin position="1411"/>
        <end position="1434"/>
    </location>
</feature>
<evidence type="ECO:0000256" key="12">
    <source>
        <dbReference type="SAM" id="SignalP"/>
    </source>
</evidence>
<feature type="transmembrane region" description="Helical" evidence="11">
    <location>
        <begin position="683"/>
        <end position="704"/>
    </location>
</feature>
<evidence type="ECO:0000256" key="11">
    <source>
        <dbReference type="SAM" id="Phobius"/>
    </source>
</evidence>
<dbReference type="NCBIfam" id="TIGR01494">
    <property type="entry name" value="ATPase_P-type"/>
    <property type="match status" value="1"/>
</dbReference>
<dbReference type="InterPro" id="IPR001757">
    <property type="entry name" value="P_typ_ATPase"/>
</dbReference>
<dbReference type="Proteomes" id="UP001150538">
    <property type="component" value="Unassembled WGS sequence"/>
</dbReference>
<feature type="transmembrane region" description="Helical" evidence="11">
    <location>
        <begin position="1341"/>
        <end position="1360"/>
    </location>
</feature>
<dbReference type="Gene3D" id="3.40.50.1000">
    <property type="entry name" value="HAD superfamily/HAD-like"/>
    <property type="match status" value="1"/>
</dbReference>
<dbReference type="PRINTS" id="PR00119">
    <property type="entry name" value="CATATPASE"/>
</dbReference>
<dbReference type="PROSITE" id="PS00154">
    <property type="entry name" value="ATPASE_E1_E2"/>
    <property type="match status" value="1"/>
</dbReference>
<feature type="transmembrane region" description="Helical" evidence="11">
    <location>
        <begin position="487"/>
        <end position="504"/>
    </location>
</feature>
<name>A0A9W8A2H6_9FUNG</name>
<evidence type="ECO:0000256" key="9">
    <source>
        <dbReference type="ARBA" id="ARBA00022989"/>
    </source>
</evidence>
<evidence type="ECO:0000313" key="15">
    <source>
        <dbReference type="Proteomes" id="UP001150538"/>
    </source>
</evidence>
<keyword evidence="8" id="KW-1278">Translocase</keyword>
<dbReference type="SUPFAM" id="SSF56784">
    <property type="entry name" value="HAD-like"/>
    <property type="match status" value="1"/>
</dbReference>
<dbReference type="GO" id="GO:0005524">
    <property type="term" value="F:ATP binding"/>
    <property type="evidence" value="ECO:0007669"/>
    <property type="project" value="UniProtKB-KW"/>
</dbReference>
<keyword evidence="3 11" id="KW-0812">Transmembrane</keyword>
<dbReference type="InterPro" id="IPR023214">
    <property type="entry name" value="HAD_sf"/>
</dbReference>
<dbReference type="PANTHER" id="PTHR45630:SF11">
    <property type="entry name" value="CATION-TRANSPORTING P-TYPE ATPASE N-TERMINAL DOMAIN-CONTAINING PROTEIN"/>
    <property type="match status" value="1"/>
</dbReference>